<evidence type="ECO:0000256" key="4">
    <source>
        <dbReference type="ARBA" id="ARBA00023136"/>
    </source>
</evidence>
<dbReference type="PANTHER" id="PTHR23507:SF1">
    <property type="entry name" value="FI18259P1-RELATED"/>
    <property type="match status" value="1"/>
</dbReference>
<feature type="transmembrane region" description="Helical" evidence="5">
    <location>
        <begin position="350"/>
        <end position="374"/>
    </location>
</feature>
<feature type="transmembrane region" description="Helical" evidence="5">
    <location>
        <begin position="197"/>
        <end position="220"/>
    </location>
</feature>
<comment type="caution">
    <text evidence="6">The sequence shown here is derived from an EMBL/GenBank/DDBJ whole genome shotgun (WGS) entry which is preliminary data.</text>
</comment>
<dbReference type="EMBL" id="JACAZF010000012">
    <property type="protein sequence ID" value="KAF7291972.1"/>
    <property type="molecule type" value="Genomic_DNA"/>
</dbReference>
<name>A0A8H6S539_9AGAR</name>
<sequence length="567" mass="61174">MLRSESAPSRCRAGDALPWWKRPAGWWLMVIAPLSTLYQAGTASAQVELFSDLVCREVYRPETLAVTTSSLRSSMMTPGPALIPCSADPVVQAAVAKLEIVVLTVTGALTFATASWWGSFSDHFGRTRMLAICALGGLLGPLLLILVAKYSEFLPGGYRFIVLHAVVTGLLGGAASESSATNSYLADISIPEERSRIFSIILGFSLAGIGLGPLLGSLILRSTHDVLLLFYIAAGLKAIQTLIILFLMPESLTHEQMQRTAEQVYATNGFQAVSTGHYSLAQRLSAPAMFVLRPLAILLPETTHSSGERKPAEWNMLLLVVSEGLMLFAGSSLINQFLYALRTFQWDAEYLGYCLSSIGFARAGYLVVILPLVLKSIKNGRTAARTMPSEEQPLLVPPEEPEFEGGSYTDPAAISSRPSPEPTSAYATAFDLSLMRFSIFVFIITFAILPLAPTGALFILFISLGSLGAGLEPAANSLVLELYTRRVSNRAKAESESGKLFAAVGVVQTIFGRILGPVIYGSIYSATVASHPRTIFLVAFVNAVLAFGLLWLVRLPAERPEEETIRA</sequence>
<dbReference type="AlphaFoldDB" id="A0A8H6S539"/>
<dbReference type="Gene3D" id="1.20.1250.20">
    <property type="entry name" value="MFS general substrate transporter like domains"/>
    <property type="match status" value="2"/>
</dbReference>
<feature type="transmembrane region" description="Helical" evidence="5">
    <location>
        <begin position="129"/>
        <end position="150"/>
    </location>
</feature>
<feature type="transmembrane region" description="Helical" evidence="5">
    <location>
        <begin position="434"/>
        <end position="452"/>
    </location>
</feature>
<evidence type="ECO:0000313" key="7">
    <source>
        <dbReference type="Proteomes" id="UP000636479"/>
    </source>
</evidence>
<feature type="transmembrane region" description="Helical" evidence="5">
    <location>
        <begin position="226"/>
        <end position="248"/>
    </location>
</feature>
<feature type="transmembrane region" description="Helical" evidence="5">
    <location>
        <begin position="100"/>
        <end position="117"/>
    </location>
</feature>
<keyword evidence="4 5" id="KW-0472">Membrane</keyword>
<gene>
    <name evidence="6" type="ORF">MIND_01222800</name>
</gene>
<dbReference type="Pfam" id="PF07690">
    <property type="entry name" value="MFS_1"/>
    <property type="match status" value="1"/>
</dbReference>
<feature type="transmembrane region" description="Helical" evidence="5">
    <location>
        <begin position="316"/>
        <end position="338"/>
    </location>
</feature>
<feature type="transmembrane region" description="Helical" evidence="5">
    <location>
        <begin position="500"/>
        <end position="523"/>
    </location>
</feature>
<evidence type="ECO:0008006" key="8">
    <source>
        <dbReference type="Google" id="ProtNLM"/>
    </source>
</evidence>
<protein>
    <recommendedName>
        <fullName evidence="8">Major facilitator superfamily (MFS) profile domain-containing protein</fullName>
    </recommendedName>
</protein>
<evidence type="ECO:0000256" key="3">
    <source>
        <dbReference type="ARBA" id="ARBA00022989"/>
    </source>
</evidence>
<proteinExistence type="predicted"/>
<reference evidence="6" key="1">
    <citation type="submission" date="2020-05" db="EMBL/GenBank/DDBJ databases">
        <title>Mycena genomes resolve the evolution of fungal bioluminescence.</title>
        <authorList>
            <person name="Tsai I.J."/>
        </authorList>
    </citation>
    <scope>NUCLEOTIDE SEQUENCE</scope>
    <source>
        <strain evidence="6">171206Taipei</strain>
    </source>
</reference>
<organism evidence="6 7">
    <name type="scientific">Mycena indigotica</name>
    <dbReference type="NCBI Taxonomy" id="2126181"/>
    <lineage>
        <taxon>Eukaryota</taxon>
        <taxon>Fungi</taxon>
        <taxon>Dikarya</taxon>
        <taxon>Basidiomycota</taxon>
        <taxon>Agaricomycotina</taxon>
        <taxon>Agaricomycetes</taxon>
        <taxon>Agaricomycetidae</taxon>
        <taxon>Agaricales</taxon>
        <taxon>Marasmiineae</taxon>
        <taxon>Mycenaceae</taxon>
        <taxon>Mycena</taxon>
    </lineage>
</organism>
<keyword evidence="2 5" id="KW-0812">Transmembrane</keyword>
<dbReference type="Proteomes" id="UP000636479">
    <property type="component" value="Unassembled WGS sequence"/>
</dbReference>
<feature type="transmembrane region" description="Helical" evidence="5">
    <location>
        <begin position="535"/>
        <end position="553"/>
    </location>
</feature>
<dbReference type="GO" id="GO:0022857">
    <property type="term" value="F:transmembrane transporter activity"/>
    <property type="evidence" value="ECO:0007669"/>
    <property type="project" value="InterPro"/>
</dbReference>
<keyword evidence="3 5" id="KW-1133">Transmembrane helix</keyword>
<dbReference type="OrthoDB" id="3026777at2759"/>
<dbReference type="RefSeq" id="XP_037214699.1">
    <property type="nucleotide sequence ID" value="XM_037368731.1"/>
</dbReference>
<keyword evidence="7" id="KW-1185">Reference proteome</keyword>
<dbReference type="PANTHER" id="PTHR23507">
    <property type="entry name" value="ZGC:174356"/>
    <property type="match status" value="1"/>
</dbReference>
<dbReference type="InterPro" id="IPR011701">
    <property type="entry name" value="MFS"/>
</dbReference>
<feature type="transmembrane region" description="Helical" evidence="5">
    <location>
        <begin position="156"/>
        <end position="176"/>
    </location>
</feature>
<evidence type="ECO:0000256" key="5">
    <source>
        <dbReference type="SAM" id="Phobius"/>
    </source>
</evidence>
<comment type="subcellular location">
    <subcellularLocation>
        <location evidence="1">Membrane</location>
        <topology evidence="1">Multi-pass membrane protein</topology>
    </subcellularLocation>
</comment>
<dbReference type="GeneID" id="59351247"/>
<evidence type="ECO:0000313" key="6">
    <source>
        <dbReference type="EMBL" id="KAF7291972.1"/>
    </source>
</evidence>
<evidence type="ECO:0000256" key="2">
    <source>
        <dbReference type="ARBA" id="ARBA00022692"/>
    </source>
</evidence>
<evidence type="ECO:0000256" key="1">
    <source>
        <dbReference type="ARBA" id="ARBA00004141"/>
    </source>
</evidence>
<dbReference type="GO" id="GO:0016020">
    <property type="term" value="C:membrane"/>
    <property type="evidence" value="ECO:0007669"/>
    <property type="project" value="UniProtKB-SubCell"/>
</dbReference>
<dbReference type="InterPro" id="IPR036259">
    <property type="entry name" value="MFS_trans_sf"/>
</dbReference>
<accession>A0A8H6S539</accession>
<dbReference type="SUPFAM" id="SSF103473">
    <property type="entry name" value="MFS general substrate transporter"/>
    <property type="match status" value="1"/>
</dbReference>